<dbReference type="AlphaFoldDB" id="A0A250KJL5"/>
<sequence>MQEIRGLTHLHFIMIVQEQLSQTNMAVKADRTPTVRGSNSLNTFSSDNFR</sequence>
<gene>
    <name evidence="1" type="ORF">PMEL_200632</name>
</gene>
<accession>A0A250KJL5</accession>
<reference evidence="1 2" key="1">
    <citation type="submission" date="2017-05" db="EMBL/GenBank/DDBJ databases">
        <title>whole genome sequence of Prevotella melaninogenica GAI 07411.</title>
        <authorList>
            <person name="Kondo Y."/>
            <person name="Hoshino T."/>
        </authorList>
    </citation>
    <scope>NUCLEOTIDE SEQUENCE [LARGE SCALE GENOMIC DNA]</scope>
    <source>
        <strain evidence="1 2">GAI 07411</strain>
    </source>
</reference>
<name>A0A250KJL5_9BACT</name>
<protein>
    <submittedName>
        <fullName evidence="1">Uncharacterized protein</fullName>
    </submittedName>
</protein>
<dbReference type="Proteomes" id="UP000267517">
    <property type="component" value="Chromosome II"/>
</dbReference>
<dbReference type="EMBL" id="AP018050">
    <property type="protein sequence ID" value="BBA30104.1"/>
    <property type="molecule type" value="Genomic_DNA"/>
</dbReference>
<evidence type="ECO:0000313" key="1">
    <source>
        <dbReference type="EMBL" id="BBA30104.1"/>
    </source>
</evidence>
<organism evidence="1 2">
    <name type="scientific">Prevotella melaninogenica</name>
    <dbReference type="NCBI Taxonomy" id="28132"/>
    <lineage>
        <taxon>Bacteria</taxon>
        <taxon>Pseudomonadati</taxon>
        <taxon>Bacteroidota</taxon>
        <taxon>Bacteroidia</taxon>
        <taxon>Bacteroidales</taxon>
        <taxon>Prevotellaceae</taxon>
        <taxon>Prevotella</taxon>
    </lineage>
</organism>
<evidence type="ECO:0000313" key="2">
    <source>
        <dbReference type="Proteomes" id="UP000267517"/>
    </source>
</evidence>
<proteinExistence type="predicted"/>